<evidence type="ECO:0000256" key="3">
    <source>
        <dbReference type="ARBA" id="ARBA00022833"/>
    </source>
</evidence>
<reference evidence="8" key="1">
    <citation type="journal article" date="2014" name="BMC Genomics">
        <title>Genome characteristics reveal the impact of lichenization on lichen-forming fungus Endocarpon pusillum Hedwig (Verrucariales, Ascomycota).</title>
        <authorList>
            <person name="Wang Y.-Y."/>
            <person name="Liu B."/>
            <person name="Zhang X.-Y."/>
            <person name="Zhou Q.-M."/>
            <person name="Zhang T."/>
            <person name="Li H."/>
            <person name="Yu Y.-F."/>
            <person name="Zhang X.-L."/>
            <person name="Hao X.-Y."/>
            <person name="Wang M."/>
            <person name="Wang L."/>
            <person name="Wei J.-C."/>
        </authorList>
    </citation>
    <scope>NUCLEOTIDE SEQUENCE [LARGE SCALE GENOMIC DNA]</scope>
    <source>
        <strain evidence="8">Z07020 / HMAS-L-300199</strain>
    </source>
</reference>
<dbReference type="PANTHER" id="PTHR47251:SF1">
    <property type="entry name" value="FINGER DOMAIN PROTEIN, PUTATIVE (AFU_ORTHOLOGUE AFUA_3G04180)-RELATED"/>
    <property type="match status" value="1"/>
</dbReference>
<dbReference type="eggNOG" id="ENOG502SA7U">
    <property type="taxonomic scope" value="Eukaryota"/>
</dbReference>
<dbReference type="EMBL" id="KE721401">
    <property type="protein sequence ID" value="ERF69687.1"/>
    <property type="molecule type" value="Genomic_DNA"/>
</dbReference>
<evidence type="ECO:0000256" key="4">
    <source>
        <dbReference type="PROSITE-ProRule" id="PRU00042"/>
    </source>
</evidence>
<dbReference type="AlphaFoldDB" id="U1FXS0"/>
<evidence type="ECO:0000256" key="2">
    <source>
        <dbReference type="ARBA" id="ARBA00022771"/>
    </source>
</evidence>
<evidence type="ECO:0000256" key="1">
    <source>
        <dbReference type="ARBA" id="ARBA00022723"/>
    </source>
</evidence>
<keyword evidence="1" id="KW-0479">Metal-binding</keyword>
<dbReference type="PROSITE" id="PS50157">
    <property type="entry name" value="ZINC_FINGER_C2H2_2"/>
    <property type="match status" value="1"/>
</dbReference>
<dbReference type="SUPFAM" id="SSF57667">
    <property type="entry name" value="beta-beta-alpha zinc fingers"/>
    <property type="match status" value="1"/>
</dbReference>
<feature type="domain" description="C2H2-type" evidence="6">
    <location>
        <begin position="23"/>
        <end position="52"/>
    </location>
</feature>
<dbReference type="Proteomes" id="UP000019373">
    <property type="component" value="Unassembled WGS sequence"/>
</dbReference>
<dbReference type="Gene3D" id="3.30.160.60">
    <property type="entry name" value="Classic Zinc Finger"/>
    <property type="match status" value="1"/>
</dbReference>
<proteinExistence type="predicted"/>
<keyword evidence="2 4" id="KW-0863">Zinc-finger</keyword>
<evidence type="ECO:0000313" key="7">
    <source>
        <dbReference type="EMBL" id="ERF69687.1"/>
    </source>
</evidence>
<evidence type="ECO:0000256" key="5">
    <source>
        <dbReference type="SAM" id="MobiDB-lite"/>
    </source>
</evidence>
<organism evidence="7 8">
    <name type="scientific">Endocarpon pusillum (strain Z07020 / HMAS-L-300199)</name>
    <name type="common">Lichen-forming fungus</name>
    <dbReference type="NCBI Taxonomy" id="1263415"/>
    <lineage>
        <taxon>Eukaryota</taxon>
        <taxon>Fungi</taxon>
        <taxon>Dikarya</taxon>
        <taxon>Ascomycota</taxon>
        <taxon>Pezizomycotina</taxon>
        <taxon>Eurotiomycetes</taxon>
        <taxon>Chaetothyriomycetidae</taxon>
        <taxon>Verrucariales</taxon>
        <taxon>Verrucariaceae</taxon>
        <taxon>Endocarpon</taxon>
    </lineage>
</organism>
<dbReference type="HOGENOM" id="CLU_089381_1_0_1"/>
<name>U1FXS0_ENDPU</name>
<evidence type="ECO:0000313" key="8">
    <source>
        <dbReference type="Proteomes" id="UP000019373"/>
    </source>
</evidence>
<dbReference type="PANTHER" id="PTHR47251">
    <property type="entry name" value="FINGER DOMAIN PROTEIN, PUTATIVE (AFU_ORTHOLOGUE AFUA_3G04180)-RELATED"/>
    <property type="match status" value="1"/>
</dbReference>
<dbReference type="InterPro" id="IPR036236">
    <property type="entry name" value="Znf_C2H2_sf"/>
</dbReference>
<protein>
    <recommendedName>
        <fullName evidence="6">C2H2-type domain-containing protein</fullName>
    </recommendedName>
</protein>
<sequence length="174" mass="18973">MGPRGLTLPPASTTSAKAFRSAFYCDLCSKGYSRQNEYDAHESSYDHQHKKRLKEMKSMQKQAQQPTKGKEEKGPLVQIKLGGAKGNGGNSGVEAGGVKKGGFKKGGFKSAFGSAEDEEQVEVKKDEEADLKEIKAGIANEEDSDFTDQEDYYDPRQPTGCMPGCKRWVRAAVG</sequence>
<dbReference type="RefSeq" id="XP_007804717.1">
    <property type="nucleotide sequence ID" value="XM_007806526.1"/>
</dbReference>
<dbReference type="GO" id="GO:0008270">
    <property type="term" value="F:zinc ion binding"/>
    <property type="evidence" value="ECO:0007669"/>
    <property type="project" value="UniProtKB-KW"/>
</dbReference>
<feature type="region of interest" description="Disordered" evidence="5">
    <location>
        <begin position="37"/>
        <end position="100"/>
    </location>
</feature>
<dbReference type="InterPro" id="IPR013087">
    <property type="entry name" value="Znf_C2H2_type"/>
</dbReference>
<dbReference type="Pfam" id="PF12171">
    <property type="entry name" value="zf-C2H2_jaz"/>
    <property type="match status" value="1"/>
</dbReference>
<feature type="compositionally biased region" description="Basic and acidic residues" evidence="5">
    <location>
        <begin position="37"/>
        <end position="47"/>
    </location>
</feature>
<keyword evidence="8" id="KW-1185">Reference proteome</keyword>
<gene>
    <name evidence="7" type="ORF">EPUS_03679</name>
</gene>
<keyword evidence="3" id="KW-0862">Zinc</keyword>
<dbReference type="OMA" id="YARMNEY"/>
<dbReference type="PROSITE" id="PS00028">
    <property type="entry name" value="ZINC_FINGER_C2H2_1"/>
    <property type="match status" value="1"/>
</dbReference>
<accession>U1FXS0</accession>
<evidence type="ECO:0000259" key="6">
    <source>
        <dbReference type="PROSITE" id="PS50157"/>
    </source>
</evidence>
<feature type="compositionally biased region" description="Gly residues" evidence="5">
    <location>
        <begin position="83"/>
        <end position="100"/>
    </location>
</feature>
<dbReference type="GeneID" id="19238718"/>
<dbReference type="InterPro" id="IPR022755">
    <property type="entry name" value="Znf_C2H2_jaz"/>
</dbReference>
<dbReference type="OrthoDB" id="4822at2759"/>
<feature type="compositionally biased region" description="Acidic residues" evidence="5">
    <location>
        <begin position="140"/>
        <end position="152"/>
    </location>
</feature>
<feature type="region of interest" description="Disordered" evidence="5">
    <location>
        <begin position="135"/>
        <end position="160"/>
    </location>
</feature>